<feature type="compositionally biased region" description="Polar residues" evidence="1">
    <location>
        <begin position="153"/>
        <end position="167"/>
    </location>
</feature>
<dbReference type="EMBL" id="PGOL01002716">
    <property type="protein sequence ID" value="PKI45460.1"/>
    <property type="molecule type" value="Genomic_DNA"/>
</dbReference>
<name>A0A2I0IP40_PUNGR</name>
<evidence type="ECO:0000313" key="2">
    <source>
        <dbReference type="EMBL" id="PKI45460.1"/>
    </source>
</evidence>
<feature type="compositionally biased region" description="Basic residues" evidence="1">
    <location>
        <begin position="16"/>
        <end position="41"/>
    </location>
</feature>
<feature type="region of interest" description="Disordered" evidence="1">
    <location>
        <begin position="1"/>
        <end position="47"/>
    </location>
</feature>
<accession>A0A2I0IP40</accession>
<sequence>MTRKGRRVENHGISLRWKKQNRTRQKKKYTYGKSKGGRNKKPPSCFHGGLVSCMTVTTELRFNGSRSERLPFPVFPTQPFNKSRMSSSRRAPAYSCSSSCSSSPTDSPFGDAARRAAGLTAMGDRRQSFSERRRLTRQRKLRHATDDELGLSLSRSTPVSPESTPKSRSPPGGVNRRWSTAVPQPLPLPELVSGRAAGPSNFRSPPAEGPTSELVGHHISNG</sequence>
<dbReference type="Proteomes" id="UP000233551">
    <property type="component" value="Unassembled WGS sequence"/>
</dbReference>
<comment type="caution">
    <text evidence="2">The sequence shown here is derived from an EMBL/GenBank/DDBJ whole genome shotgun (WGS) entry which is preliminary data.</text>
</comment>
<feature type="compositionally biased region" description="Basic and acidic residues" evidence="1">
    <location>
        <begin position="123"/>
        <end position="133"/>
    </location>
</feature>
<protein>
    <submittedName>
        <fullName evidence="2">Uncharacterized protein</fullName>
    </submittedName>
</protein>
<reference evidence="2 3" key="1">
    <citation type="submission" date="2017-11" db="EMBL/GenBank/DDBJ databases">
        <title>De-novo sequencing of pomegranate (Punica granatum L.) genome.</title>
        <authorList>
            <person name="Akparov Z."/>
            <person name="Amiraslanov A."/>
            <person name="Hajiyeva S."/>
            <person name="Abbasov M."/>
            <person name="Kaur K."/>
            <person name="Hamwieh A."/>
            <person name="Solovyev V."/>
            <person name="Salamov A."/>
            <person name="Braich B."/>
            <person name="Kosarev P."/>
            <person name="Mahmoud A."/>
            <person name="Hajiyev E."/>
            <person name="Babayeva S."/>
            <person name="Izzatullayeva V."/>
            <person name="Mammadov A."/>
            <person name="Mammadov A."/>
            <person name="Sharifova S."/>
            <person name="Ojaghi J."/>
            <person name="Eynullazada K."/>
            <person name="Bayramov B."/>
            <person name="Abdulazimova A."/>
            <person name="Shahmuradov I."/>
        </authorList>
    </citation>
    <scope>NUCLEOTIDE SEQUENCE [LARGE SCALE GENOMIC DNA]</scope>
    <source>
        <strain evidence="3">cv. AG2017</strain>
        <tissue evidence="2">Leaf</tissue>
    </source>
</reference>
<keyword evidence="3" id="KW-1185">Reference proteome</keyword>
<organism evidence="2 3">
    <name type="scientific">Punica granatum</name>
    <name type="common">Pomegranate</name>
    <dbReference type="NCBI Taxonomy" id="22663"/>
    <lineage>
        <taxon>Eukaryota</taxon>
        <taxon>Viridiplantae</taxon>
        <taxon>Streptophyta</taxon>
        <taxon>Embryophyta</taxon>
        <taxon>Tracheophyta</taxon>
        <taxon>Spermatophyta</taxon>
        <taxon>Magnoliopsida</taxon>
        <taxon>eudicotyledons</taxon>
        <taxon>Gunneridae</taxon>
        <taxon>Pentapetalae</taxon>
        <taxon>rosids</taxon>
        <taxon>malvids</taxon>
        <taxon>Myrtales</taxon>
        <taxon>Lythraceae</taxon>
        <taxon>Punica</taxon>
    </lineage>
</organism>
<feature type="region of interest" description="Disordered" evidence="1">
    <location>
        <begin position="77"/>
        <end position="222"/>
    </location>
</feature>
<gene>
    <name evidence="2" type="ORF">CRG98_034115</name>
</gene>
<evidence type="ECO:0000256" key="1">
    <source>
        <dbReference type="SAM" id="MobiDB-lite"/>
    </source>
</evidence>
<feature type="compositionally biased region" description="Low complexity" evidence="1">
    <location>
        <begin position="86"/>
        <end position="104"/>
    </location>
</feature>
<dbReference type="AlphaFoldDB" id="A0A2I0IP40"/>
<proteinExistence type="predicted"/>
<evidence type="ECO:0000313" key="3">
    <source>
        <dbReference type="Proteomes" id="UP000233551"/>
    </source>
</evidence>